<proteinExistence type="predicted"/>
<dbReference type="InParanoid" id="D8LR57"/>
<keyword evidence="3" id="KW-1185">Reference proteome</keyword>
<accession>D8LR57</accession>
<feature type="compositionally biased region" description="Low complexity" evidence="1">
    <location>
        <begin position="310"/>
        <end position="329"/>
    </location>
</feature>
<protein>
    <submittedName>
        <fullName evidence="2">Uncharacterized protein</fullName>
    </submittedName>
</protein>
<feature type="compositionally biased region" description="Gly residues" evidence="1">
    <location>
        <begin position="280"/>
        <end position="289"/>
    </location>
</feature>
<feature type="region of interest" description="Disordered" evidence="1">
    <location>
        <begin position="267"/>
        <end position="518"/>
    </location>
</feature>
<dbReference type="EMBL" id="FN648841">
    <property type="protein sequence ID" value="CBN77730.1"/>
    <property type="molecule type" value="Genomic_DNA"/>
</dbReference>
<feature type="compositionally biased region" description="Gly residues" evidence="1">
    <location>
        <begin position="472"/>
        <end position="482"/>
    </location>
</feature>
<feature type="region of interest" description="Disordered" evidence="1">
    <location>
        <begin position="63"/>
        <end position="183"/>
    </location>
</feature>
<organism evidence="2 3">
    <name type="scientific">Ectocarpus siliculosus</name>
    <name type="common">Brown alga</name>
    <name type="synonym">Conferva siliculosa</name>
    <dbReference type="NCBI Taxonomy" id="2880"/>
    <lineage>
        <taxon>Eukaryota</taxon>
        <taxon>Sar</taxon>
        <taxon>Stramenopiles</taxon>
        <taxon>Ochrophyta</taxon>
        <taxon>PX clade</taxon>
        <taxon>Phaeophyceae</taxon>
        <taxon>Ectocarpales</taxon>
        <taxon>Ectocarpaceae</taxon>
        <taxon>Ectocarpus</taxon>
    </lineage>
</organism>
<gene>
    <name evidence="2" type="ORF">Esi_0062_0094</name>
</gene>
<evidence type="ECO:0000256" key="1">
    <source>
        <dbReference type="SAM" id="MobiDB-lite"/>
    </source>
</evidence>
<dbReference type="EMBL" id="FN649741">
    <property type="protein sequence ID" value="CBN77730.1"/>
    <property type="molecule type" value="Genomic_DNA"/>
</dbReference>
<feature type="compositionally biased region" description="Low complexity" evidence="1">
    <location>
        <begin position="451"/>
        <end position="469"/>
    </location>
</feature>
<feature type="compositionally biased region" description="Gly residues" evidence="1">
    <location>
        <begin position="155"/>
        <end position="178"/>
    </location>
</feature>
<feature type="compositionally biased region" description="Basic residues" evidence="1">
    <location>
        <begin position="102"/>
        <end position="115"/>
    </location>
</feature>
<dbReference type="Proteomes" id="UP000002630">
    <property type="component" value="Linkage Group LG16"/>
</dbReference>
<reference evidence="2 3" key="1">
    <citation type="journal article" date="2010" name="Nature">
        <title>The Ectocarpus genome and the independent evolution of multicellularity in brown algae.</title>
        <authorList>
            <person name="Cock J.M."/>
            <person name="Sterck L."/>
            <person name="Rouze P."/>
            <person name="Scornet D."/>
            <person name="Allen A.E."/>
            <person name="Amoutzias G."/>
            <person name="Anthouard V."/>
            <person name="Artiguenave F."/>
            <person name="Aury J.M."/>
            <person name="Badger J.H."/>
            <person name="Beszteri B."/>
            <person name="Billiau K."/>
            <person name="Bonnet E."/>
            <person name="Bothwell J.H."/>
            <person name="Bowler C."/>
            <person name="Boyen C."/>
            <person name="Brownlee C."/>
            <person name="Carrano C.J."/>
            <person name="Charrier B."/>
            <person name="Cho G.Y."/>
            <person name="Coelho S.M."/>
            <person name="Collen J."/>
            <person name="Corre E."/>
            <person name="Da Silva C."/>
            <person name="Delage L."/>
            <person name="Delaroque N."/>
            <person name="Dittami S.M."/>
            <person name="Doulbeau S."/>
            <person name="Elias M."/>
            <person name="Farnham G."/>
            <person name="Gachon C.M."/>
            <person name="Gschloessl B."/>
            <person name="Heesch S."/>
            <person name="Jabbari K."/>
            <person name="Jubin C."/>
            <person name="Kawai H."/>
            <person name="Kimura K."/>
            <person name="Kloareg B."/>
            <person name="Kupper F.C."/>
            <person name="Lang D."/>
            <person name="Le Bail A."/>
            <person name="Leblanc C."/>
            <person name="Lerouge P."/>
            <person name="Lohr M."/>
            <person name="Lopez P.J."/>
            <person name="Martens C."/>
            <person name="Maumus F."/>
            <person name="Michel G."/>
            <person name="Miranda-Saavedra D."/>
            <person name="Morales J."/>
            <person name="Moreau H."/>
            <person name="Motomura T."/>
            <person name="Nagasato C."/>
            <person name="Napoli C.A."/>
            <person name="Nelson D.R."/>
            <person name="Nyvall-Collen P."/>
            <person name="Peters A.F."/>
            <person name="Pommier C."/>
            <person name="Potin P."/>
            <person name="Poulain J."/>
            <person name="Quesneville H."/>
            <person name="Read B."/>
            <person name="Rensing S.A."/>
            <person name="Ritter A."/>
            <person name="Rousvoal S."/>
            <person name="Samanta M."/>
            <person name="Samson G."/>
            <person name="Schroeder D.C."/>
            <person name="Segurens B."/>
            <person name="Strittmatter M."/>
            <person name="Tonon T."/>
            <person name="Tregear J.W."/>
            <person name="Valentin K."/>
            <person name="von Dassow P."/>
            <person name="Yamagishi T."/>
            <person name="Van de Peer Y."/>
            <person name="Wincker P."/>
        </authorList>
    </citation>
    <scope>NUCLEOTIDE SEQUENCE [LARGE SCALE GENOMIC DNA]</scope>
    <source>
        <strain evidence="3">Ec32 / CCAP1310/4</strain>
    </source>
</reference>
<feature type="compositionally biased region" description="Basic and acidic residues" evidence="1">
    <location>
        <begin position="483"/>
        <end position="507"/>
    </location>
</feature>
<name>D8LR57_ECTSI</name>
<evidence type="ECO:0000313" key="2">
    <source>
        <dbReference type="EMBL" id="CBN77730.1"/>
    </source>
</evidence>
<evidence type="ECO:0000313" key="3">
    <source>
        <dbReference type="Proteomes" id="UP000002630"/>
    </source>
</evidence>
<feature type="compositionally biased region" description="Polar residues" evidence="1">
    <location>
        <begin position="125"/>
        <end position="140"/>
    </location>
</feature>
<sequence length="558" mass="55898">MTQSLGITLAASDDGDKSLVVCYKEDTTSPSTAEATSTIRIGDRLAGLATTAGTAAAAATALAQGPSPACGGVSACKDDDRGGTGGGNGVTAAEEELNTKQPKSKKKKKKTKKTKAPTAATPSTHQSGTKLVTSSINNDDISAMPRPSVSTAAGNGIGGDGGGGGGDGGGGSNSGRGAGKQASFAPPSAAVVVPTASEVTRILAKLGPKGASELALYKNLTFDELVKVCRYTGVMDLSKRLPKATMAERLSSLCSERGALAVELRNAGRASGGKAEGERGIGGARGGKGQAASRGDDRSLQGPPTSPIRATEAAAAAAAETTAPVQQRGRPPRPGSLTRTPGPAGCFGEASRQQPPPPPGSWNTPAVAAPHQASLFRLGGDTGDPGDDQGCWADWDYPDNAGARLDRGGGRGGAGVGGRDRRRGGRSADDDGDDDEEAAWWSRGPDHRDWSPCSSPTAAAAAAPAPSSSVLAGGGGRGGGGGEDGREAAPTESKREHDVAAVERDVVRSGPGVHRAAQVDPAVRANDWNAGNRSRQPIIPICRYGVAVLSKAAAPSIT</sequence>
<dbReference type="AlphaFoldDB" id="D8LR57"/>